<dbReference type="Pfam" id="PF15388">
    <property type="entry name" value="FAM117"/>
    <property type="match status" value="1"/>
</dbReference>
<evidence type="ECO:0000256" key="2">
    <source>
        <dbReference type="SAM" id="MobiDB-lite"/>
    </source>
</evidence>
<feature type="compositionally biased region" description="Polar residues" evidence="2">
    <location>
        <begin position="63"/>
        <end position="83"/>
    </location>
</feature>
<dbReference type="InterPro" id="IPR026642">
    <property type="entry name" value="Glcci1/FAM117"/>
</dbReference>
<organism evidence="3 4">
    <name type="scientific">Desmophyllum pertusum</name>
    <dbReference type="NCBI Taxonomy" id="174260"/>
    <lineage>
        <taxon>Eukaryota</taxon>
        <taxon>Metazoa</taxon>
        <taxon>Cnidaria</taxon>
        <taxon>Anthozoa</taxon>
        <taxon>Hexacorallia</taxon>
        <taxon>Scleractinia</taxon>
        <taxon>Caryophylliina</taxon>
        <taxon>Caryophylliidae</taxon>
        <taxon>Desmophyllum</taxon>
    </lineage>
</organism>
<evidence type="ECO:0000313" key="4">
    <source>
        <dbReference type="Proteomes" id="UP001163046"/>
    </source>
</evidence>
<sequence length="92" mass="10231">TPVWEESDIEDSLGTRHKRSNSLGSGDQKIKEKFKQHLQRTKQGSKSSQTYGRQSPLHGDHTAISSKQATTVNSHLNPFGTKTMQKDPKNGV</sequence>
<dbReference type="Proteomes" id="UP001163046">
    <property type="component" value="Unassembled WGS sequence"/>
</dbReference>
<evidence type="ECO:0000256" key="1">
    <source>
        <dbReference type="ARBA" id="ARBA00022553"/>
    </source>
</evidence>
<dbReference type="AlphaFoldDB" id="A0A9X0CN01"/>
<gene>
    <name evidence="3" type="primary">GLCCI1_3</name>
    <name evidence="3" type="ORF">OS493_039902</name>
</gene>
<dbReference type="EMBL" id="MU827081">
    <property type="protein sequence ID" value="KAJ7369300.1"/>
    <property type="molecule type" value="Genomic_DNA"/>
</dbReference>
<keyword evidence="1" id="KW-0597">Phosphoprotein</keyword>
<dbReference type="PANTHER" id="PTHR14972:SF8">
    <property type="entry name" value="GLUCOCORTICOID-INDUCED TRANSCRIPT 1 PROTEIN-LIKE ISOFORM X1"/>
    <property type="match status" value="1"/>
</dbReference>
<proteinExistence type="predicted"/>
<reference evidence="3" key="1">
    <citation type="submission" date="2023-01" db="EMBL/GenBank/DDBJ databases">
        <title>Genome assembly of the deep-sea coral Lophelia pertusa.</title>
        <authorList>
            <person name="Herrera S."/>
            <person name="Cordes E."/>
        </authorList>
    </citation>
    <scope>NUCLEOTIDE SEQUENCE</scope>
    <source>
        <strain evidence="3">USNM1676648</strain>
        <tissue evidence="3">Polyp</tissue>
    </source>
</reference>
<feature type="region of interest" description="Disordered" evidence="2">
    <location>
        <begin position="1"/>
        <end position="92"/>
    </location>
</feature>
<name>A0A9X0CN01_9CNID</name>
<comment type="caution">
    <text evidence="3">The sequence shown here is derived from an EMBL/GenBank/DDBJ whole genome shotgun (WGS) entry which is preliminary data.</text>
</comment>
<keyword evidence="4" id="KW-1185">Reference proteome</keyword>
<accession>A0A9X0CN01</accession>
<dbReference type="OrthoDB" id="10037581at2759"/>
<feature type="non-terminal residue" evidence="3">
    <location>
        <position position="1"/>
    </location>
</feature>
<feature type="compositionally biased region" description="Acidic residues" evidence="2">
    <location>
        <begin position="1"/>
        <end position="11"/>
    </location>
</feature>
<dbReference type="PANTHER" id="PTHR14972">
    <property type="entry name" value="AGAP011572-PA"/>
    <property type="match status" value="1"/>
</dbReference>
<evidence type="ECO:0000313" key="3">
    <source>
        <dbReference type="EMBL" id="KAJ7369300.1"/>
    </source>
</evidence>
<feature type="compositionally biased region" description="Polar residues" evidence="2">
    <location>
        <begin position="41"/>
        <end position="53"/>
    </location>
</feature>
<protein>
    <submittedName>
        <fullName evidence="3">Protein Family FAM117</fullName>
    </submittedName>
</protein>